<protein>
    <submittedName>
        <fullName evidence="1">Uncharacterized protein</fullName>
    </submittedName>
</protein>
<reference evidence="2" key="1">
    <citation type="submission" date="2017-07" db="EMBL/GenBank/DDBJ databases">
        <authorList>
            <person name="Sun Z.S."/>
            <person name="Albrecht U."/>
            <person name="Echele G."/>
            <person name="Lee C.C."/>
        </authorList>
    </citation>
    <scope>NUCLEOTIDE SEQUENCE [LARGE SCALE GENOMIC DNA]</scope>
</reference>
<dbReference type="Proteomes" id="UP000222598">
    <property type="component" value="Segment"/>
</dbReference>
<accession>A0A249XU63</accession>
<dbReference type="KEGG" id="vg:64872005"/>
<gene>
    <name evidence="1" type="primary">41</name>
    <name evidence="1" type="ORF">PBI_KIMONA_41</name>
</gene>
<organism evidence="1 2">
    <name type="scientific">Mycobacterium phage Kimona</name>
    <dbReference type="NCBI Taxonomy" id="2024295"/>
    <lineage>
        <taxon>Viruses</taxon>
        <taxon>Duplodnaviria</taxon>
        <taxon>Heunggongvirae</taxon>
        <taxon>Uroviricota</taxon>
        <taxon>Caudoviricetes</taxon>
        <taxon>Kimonavirus</taxon>
        <taxon>Kimonavirus kimona</taxon>
    </lineage>
</organism>
<dbReference type="EMBL" id="MF472895">
    <property type="protein sequence ID" value="ASZ75477.1"/>
    <property type="molecule type" value="Genomic_DNA"/>
</dbReference>
<evidence type="ECO:0000313" key="2">
    <source>
        <dbReference type="Proteomes" id="UP000222598"/>
    </source>
</evidence>
<name>A0A249XU63_9CAUD</name>
<dbReference type="RefSeq" id="YP_010062340.1">
    <property type="nucleotide sequence ID" value="NC_054793.1"/>
</dbReference>
<sequence>MAATTTVVVKPDFDLLIEKLEGLAEVFNGMAESIQSAADALKDSE</sequence>
<proteinExistence type="predicted"/>
<keyword evidence="2" id="KW-1185">Reference proteome</keyword>
<dbReference type="GeneID" id="64872005"/>
<evidence type="ECO:0000313" key="1">
    <source>
        <dbReference type="EMBL" id="ASZ75477.1"/>
    </source>
</evidence>